<evidence type="ECO:0000256" key="1">
    <source>
        <dbReference type="SAM" id="Phobius"/>
    </source>
</evidence>
<keyword evidence="1" id="KW-1133">Transmembrane helix</keyword>
<keyword evidence="1" id="KW-0812">Transmembrane</keyword>
<keyword evidence="3" id="KW-1185">Reference proteome</keyword>
<keyword evidence="1" id="KW-0472">Membrane</keyword>
<sequence>MLINTAIELFAGTSEITVLSLRSRKSFYLWERLARTEVLSGLIRFAGRVPDSTRLLLVFCSFYCSYFSVCLPKFLYFVKELKSYTQNMRELYRLVLVDTPLAPYFSECITSEDLDDMNIEIMRNSTRVLTDFKLGGATAEIMFDLIAFDELTEGQSIISL</sequence>
<dbReference type="AlphaFoldDB" id="A0ABD3C6S0"/>
<proteinExistence type="predicted"/>
<dbReference type="InterPro" id="IPR036079">
    <property type="entry name" value="ATPase_csu/dsu_sf"/>
</dbReference>
<reference evidence="3" key="1">
    <citation type="journal article" date="2024" name="IScience">
        <title>Strigolactones Initiate the Formation of Haustorium-like Structures in Castilleja.</title>
        <authorList>
            <person name="Buerger M."/>
            <person name="Peterson D."/>
            <person name="Chory J."/>
        </authorList>
    </citation>
    <scope>NUCLEOTIDE SEQUENCE [LARGE SCALE GENOMIC DNA]</scope>
</reference>
<protein>
    <submittedName>
        <fullName evidence="2">Uncharacterized protein</fullName>
    </submittedName>
</protein>
<organism evidence="2 3">
    <name type="scientific">Castilleja foliolosa</name>
    <dbReference type="NCBI Taxonomy" id="1961234"/>
    <lineage>
        <taxon>Eukaryota</taxon>
        <taxon>Viridiplantae</taxon>
        <taxon>Streptophyta</taxon>
        <taxon>Embryophyta</taxon>
        <taxon>Tracheophyta</taxon>
        <taxon>Spermatophyta</taxon>
        <taxon>Magnoliopsida</taxon>
        <taxon>eudicotyledons</taxon>
        <taxon>Gunneridae</taxon>
        <taxon>Pentapetalae</taxon>
        <taxon>asterids</taxon>
        <taxon>lamiids</taxon>
        <taxon>Lamiales</taxon>
        <taxon>Orobanchaceae</taxon>
        <taxon>Pedicularideae</taxon>
        <taxon>Castillejinae</taxon>
        <taxon>Castilleja</taxon>
    </lineage>
</organism>
<name>A0ABD3C6S0_9LAMI</name>
<evidence type="ECO:0000313" key="3">
    <source>
        <dbReference type="Proteomes" id="UP001632038"/>
    </source>
</evidence>
<feature type="transmembrane region" description="Helical" evidence="1">
    <location>
        <begin position="55"/>
        <end position="78"/>
    </location>
</feature>
<gene>
    <name evidence="2" type="ORF">CASFOL_030944</name>
</gene>
<evidence type="ECO:0000313" key="2">
    <source>
        <dbReference type="EMBL" id="KAL3625490.1"/>
    </source>
</evidence>
<comment type="caution">
    <text evidence="2">The sequence shown here is derived from an EMBL/GenBank/DDBJ whole genome shotgun (WGS) entry which is preliminary data.</text>
</comment>
<accession>A0ABD3C6S0</accession>
<dbReference type="Proteomes" id="UP001632038">
    <property type="component" value="Unassembled WGS sequence"/>
</dbReference>
<dbReference type="InterPro" id="IPR016727">
    <property type="entry name" value="ATPase_V0-cplx_dsu"/>
</dbReference>
<dbReference type="PANTHER" id="PTHR11028">
    <property type="entry name" value="VACUOLAR ATP SYNTHASE SUBUNIT AC39"/>
    <property type="match status" value="1"/>
</dbReference>
<dbReference type="EMBL" id="JAVIJP010000052">
    <property type="protein sequence ID" value="KAL3625490.1"/>
    <property type="molecule type" value="Genomic_DNA"/>
</dbReference>
<dbReference type="SUPFAM" id="SSF103486">
    <property type="entry name" value="V-type ATP synthase subunit C"/>
    <property type="match status" value="1"/>
</dbReference>